<dbReference type="AlphaFoldDB" id="A0A0M9GL49"/>
<evidence type="ECO:0000313" key="2">
    <source>
        <dbReference type="EMBL" id="KPB00310.1"/>
    </source>
</evidence>
<dbReference type="InterPro" id="IPR050266">
    <property type="entry name" value="AB_hydrolase_sf"/>
</dbReference>
<dbReference type="OrthoDB" id="9815441at2"/>
<dbReference type="PATRIC" id="fig|1514904.3.peg.2022"/>
<dbReference type="Proteomes" id="UP000038011">
    <property type="component" value="Unassembled WGS sequence"/>
</dbReference>
<evidence type="ECO:0000259" key="1">
    <source>
        <dbReference type="Pfam" id="PF00561"/>
    </source>
</evidence>
<dbReference type="PRINTS" id="PR00111">
    <property type="entry name" value="ABHYDROLASE"/>
</dbReference>
<organism evidence="2 3">
    <name type="scientific">Ahrensia marina</name>
    <dbReference type="NCBI Taxonomy" id="1514904"/>
    <lineage>
        <taxon>Bacteria</taxon>
        <taxon>Pseudomonadati</taxon>
        <taxon>Pseudomonadota</taxon>
        <taxon>Alphaproteobacteria</taxon>
        <taxon>Hyphomicrobiales</taxon>
        <taxon>Ahrensiaceae</taxon>
        <taxon>Ahrensia</taxon>
    </lineage>
</organism>
<sequence>MNIIYALVFFLVALFFVLAGITRLGVWKIERANPPVGEYKTVNDTKLHYVHIKNEGSADLPPIVFLHGASGNLLDQMSIYGDALKGRAEMVFIDRPGHGYSSRGPSSNDRPDGQADTIAALLDSLGIEKAIIAGHSFGSVVTLSFALNHADKTIGTLLMSPVSHPWPGGVSWYYNLTAMPVIGHIFTETLALPAGRRQLAGGTACVFAPNKPTPDYTDETAVRLVLRPYHFRNNATDVAGLHDFVSEVSPRYSEIKTPAIIVTGNRDAIVLPEIHSRGLNADIENSTLVWINNVGHKSDHVAPDIMIAALENLAGASNDLMAMRDALEAKVAGDSYGPVENCFDNEEFRDKIRMELEQKTVTDS</sequence>
<keyword evidence="3" id="KW-1185">Reference proteome</keyword>
<proteinExistence type="predicted"/>
<reference evidence="2 3" key="1">
    <citation type="submission" date="2015-01" db="EMBL/GenBank/DDBJ databases">
        <title>Ahrensia donghaiensis sp. nov., a novel dimethylsulphoniopropionate-cleavage bacterium isolated from seawater and emended descriptions of the genus Ahrensia and Ahrensia kielensis.</title>
        <authorList>
            <person name="Liu J."/>
        </authorList>
    </citation>
    <scope>NUCLEOTIDE SEQUENCE [LARGE SCALE GENOMIC DNA]</scope>
    <source>
        <strain evidence="2 3">LZD062</strain>
    </source>
</reference>
<dbReference type="RefSeq" id="WP_054000079.1">
    <property type="nucleotide sequence ID" value="NZ_JXMU01000025.1"/>
</dbReference>
<protein>
    <submittedName>
        <fullName evidence="2">Esterase</fullName>
    </submittedName>
</protein>
<dbReference type="SUPFAM" id="SSF53474">
    <property type="entry name" value="alpha/beta-Hydrolases"/>
    <property type="match status" value="1"/>
</dbReference>
<dbReference type="Pfam" id="PF00561">
    <property type="entry name" value="Abhydrolase_1"/>
    <property type="match status" value="1"/>
</dbReference>
<dbReference type="InterPro" id="IPR000073">
    <property type="entry name" value="AB_hydrolase_1"/>
</dbReference>
<dbReference type="InterPro" id="IPR029058">
    <property type="entry name" value="AB_hydrolase_fold"/>
</dbReference>
<evidence type="ECO:0000313" key="3">
    <source>
        <dbReference type="Proteomes" id="UP000038011"/>
    </source>
</evidence>
<accession>A0A0M9GL49</accession>
<feature type="domain" description="AB hydrolase-1" evidence="1">
    <location>
        <begin position="61"/>
        <end position="297"/>
    </location>
</feature>
<dbReference type="EMBL" id="JXMU01000025">
    <property type="protein sequence ID" value="KPB00310.1"/>
    <property type="molecule type" value="Genomic_DNA"/>
</dbReference>
<comment type="caution">
    <text evidence="2">The sequence shown here is derived from an EMBL/GenBank/DDBJ whole genome shotgun (WGS) entry which is preliminary data.</text>
</comment>
<dbReference type="STRING" id="1514904.SU32_14420"/>
<dbReference type="PANTHER" id="PTHR43798">
    <property type="entry name" value="MONOACYLGLYCEROL LIPASE"/>
    <property type="match status" value="1"/>
</dbReference>
<name>A0A0M9GL49_9HYPH</name>
<dbReference type="Gene3D" id="3.40.50.1820">
    <property type="entry name" value="alpha/beta hydrolase"/>
    <property type="match status" value="1"/>
</dbReference>
<gene>
    <name evidence="2" type="ORF">SU32_14420</name>
</gene>